<dbReference type="InterPro" id="IPR007627">
    <property type="entry name" value="RNA_pol_sigma70_r2"/>
</dbReference>
<feature type="domain" description="RNA polymerase sigma factor 70 region 4 type 2" evidence="6">
    <location>
        <begin position="112"/>
        <end position="164"/>
    </location>
</feature>
<evidence type="ECO:0000256" key="4">
    <source>
        <dbReference type="ARBA" id="ARBA00023163"/>
    </source>
</evidence>
<dbReference type="InterPro" id="IPR013249">
    <property type="entry name" value="RNA_pol_sigma70_r4_t2"/>
</dbReference>
<proteinExistence type="inferred from homology"/>
<dbReference type="Pfam" id="PF08281">
    <property type="entry name" value="Sigma70_r4_2"/>
    <property type="match status" value="1"/>
</dbReference>
<dbReference type="InterPro" id="IPR039425">
    <property type="entry name" value="RNA_pol_sigma-70-like"/>
</dbReference>
<dbReference type="GO" id="GO:0016987">
    <property type="term" value="F:sigma factor activity"/>
    <property type="evidence" value="ECO:0007669"/>
    <property type="project" value="UniProtKB-KW"/>
</dbReference>
<dbReference type="CDD" id="cd06171">
    <property type="entry name" value="Sigma70_r4"/>
    <property type="match status" value="1"/>
</dbReference>
<dbReference type="PANTHER" id="PTHR43133">
    <property type="entry name" value="RNA POLYMERASE ECF-TYPE SIGMA FACTO"/>
    <property type="match status" value="1"/>
</dbReference>
<organism evidence="7">
    <name type="scientific">marine sediment metagenome</name>
    <dbReference type="NCBI Taxonomy" id="412755"/>
    <lineage>
        <taxon>unclassified sequences</taxon>
        <taxon>metagenomes</taxon>
        <taxon>ecological metagenomes</taxon>
    </lineage>
</organism>
<comment type="caution">
    <text evidence="7">The sequence shown here is derived from an EMBL/GenBank/DDBJ whole genome shotgun (WGS) entry which is preliminary data.</text>
</comment>
<dbReference type="Gene3D" id="1.10.10.10">
    <property type="entry name" value="Winged helix-like DNA-binding domain superfamily/Winged helix DNA-binding domain"/>
    <property type="match status" value="1"/>
</dbReference>
<dbReference type="InterPro" id="IPR036388">
    <property type="entry name" value="WH-like_DNA-bd_sf"/>
</dbReference>
<evidence type="ECO:0000256" key="3">
    <source>
        <dbReference type="ARBA" id="ARBA00023082"/>
    </source>
</evidence>
<evidence type="ECO:0000256" key="2">
    <source>
        <dbReference type="ARBA" id="ARBA00023015"/>
    </source>
</evidence>
<dbReference type="NCBIfam" id="TIGR02937">
    <property type="entry name" value="sigma70-ECF"/>
    <property type="match status" value="1"/>
</dbReference>
<evidence type="ECO:0000259" key="6">
    <source>
        <dbReference type="Pfam" id="PF08281"/>
    </source>
</evidence>
<gene>
    <name evidence="7" type="ORF">LCGC14_0079160</name>
</gene>
<evidence type="ECO:0000313" key="7">
    <source>
        <dbReference type="EMBL" id="KKO05096.1"/>
    </source>
</evidence>
<dbReference type="AlphaFoldDB" id="A0A0F9VJ01"/>
<accession>A0A0F9VJ01</accession>
<keyword evidence="3" id="KW-0731">Sigma factor</keyword>
<dbReference type="SUPFAM" id="SSF88946">
    <property type="entry name" value="Sigma2 domain of RNA polymerase sigma factors"/>
    <property type="match status" value="1"/>
</dbReference>
<evidence type="ECO:0000259" key="5">
    <source>
        <dbReference type="Pfam" id="PF04542"/>
    </source>
</evidence>
<dbReference type="Gene3D" id="1.10.1740.10">
    <property type="match status" value="1"/>
</dbReference>
<keyword evidence="4" id="KW-0804">Transcription</keyword>
<dbReference type="GO" id="GO:0006352">
    <property type="term" value="P:DNA-templated transcription initiation"/>
    <property type="evidence" value="ECO:0007669"/>
    <property type="project" value="InterPro"/>
</dbReference>
<dbReference type="PANTHER" id="PTHR43133:SF46">
    <property type="entry name" value="RNA POLYMERASE SIGMA-70 FACTOR ECF SUBFAMILY"/>
    <property type="match status" value="1"/>
</dbReference>
<keyword evidence="2" id="KW-0805">Transcription regulation</keyword>
<dbReference type="GO" id="GO:0003677">
    <property type="term" value="F:DNA binding"/>
    <property type="evidence" value="ECO:0007669"/>
    <property type="project" value="InterPro"/>
</dbReference>
<evidence type="ECO:0000256" key="1">
    <source>
        <dbReference type="ARBA" id="ARBA00010641"/>
    </source>
</evidence>
<feature type="domain" description="RNA polymerase sigma-70 region 2" evidence="5">
    <location>
        <begin position="21"/>
        <end position="86"/>
    </location>
</feature>
<reference evidence="7" key="1">
    <citation type="journal article" date="2015" name="Nature">
        <title>Complex archaea that bridge the gap between prokaryotes and eukaryotes.</title>
        <authorList>
            <person name="Spang A."/>
            <person name="Saw J.H."/>
            <person name="Jorgensen S.L."/>
            <person name="Zaremba-Niedzwiedzka K."/>
            <person name="Martijn J."/>
            <person name="Lind A.E."/>
            <person name="van Eijk R."/>
            <person name="Schleper C."/>
            <person name="Guy L."/>
            <person name="Ettema T.J."/>
        </authorList>
    </citation>
    <scope>NUCLEOTIDE SEQUENCE</scope>
</reference>
<dbReference type="InterPro" id="IPR013324">
    <property type="entry name" value="RNA_pol_sigma_r3/r4-like"/>
</dbReference>
<sequence length="188" mass="21509">MSLEELIHNCKKGDRKAQELLYRAYATTLFGICLKYSKSKTQAEDTLHDSFMTIYEKIGQFKNTGSFEGWMKRITVNTALQKYRKEEYLNVVSENTEEEVTVDDAFSDISLQSLLGFIQELPNKYRATFNLYVLDGYTHKEISELLGTSIGTSKSNLARARALLKEKIETKLTQSIISVLIIISTHFL</sequence>
<comment type="similarity">
    <text evidence="1">Belongs to the sigma-70 factor family. ECF subfamily.</text>
</comment>
<dbReference type="Pfam" id="PF04542">
    <property type="entry name" value="Sigma70_r2"/>
    <property type="match status" value="1"/>
</dbReference>
<protein>
    <recommendedName>
        <fullName evidence="8">HTH luxR-type domain-containing protein</fullName>
    </recommendedName>
</protein>
<dbReference type="InterPro" id="IPR013325">
    <property type="entry name" value="RNA_pol_sigma_r2"/>
</dbReference>
<dbReference type="InterPro" id="IPR014284">
    <property type="entry name" value="RNA_pol_sigma-70_dom"/>
</dbReference>
<evidence type="ECO:0008006" key="8">
    <source>
        <dbReference type="Google" id="ProtNLM"/>
    </source>
</evidence>
<dbReference type="EMBL" id="LAZR01000020">
    <property type="protein sequence ID" value="KKO05096.1"/>
    <property type="molecule type" value="Genomic_DNA"/>
</dbReference>
<name>A0A0F9VJ01_9ZZZZ</name>
<dbReference type="SUPFAM" id="SSF88659">
    <property type="entry name" value="Sigma3 and sigma4 domains of RNA polymerase sigma factors"/>
    <property type="match status" value="1"/>
</dbReference>